<accession>W0F5T4</accession>
<dbReference type="KEGG" id="nso:NIASO_19965"/>
<comment type="similarity">
    <text evidence="2">Belongs to the bacterial solute-binding protein 1 family.</text>
</comment>
<dbReference type="InterPro" id="IPR050490">
    <property type="entry name" value="Bact_solute-bd_prot1"/>
</dbReference>
<dbReference type="EMBL" id="CP007035">
    <property type="protein sequence ID" value="AHF16834.1"/>
    <property type="molecule type" value="Genomic_DNA"/>
</dbReference>
<dbReference type="Gene3D" id="3.40.190.10">
    <property type="entry name" value="Periplasmic binding protein-like II"/>
    <property type="match status" value="2"/>
</dbReference>
<sequence length="391" mass="43204">MDKVVLKGIAWDHTRGIVPLQAAGQRYSERHPGVEIRWDKRSLQAFADYSIESLSKEYDLLIIDHPWVGSAAVTGCVVALDDYIPKDALAVLEANSAGVSHSSYHYDGRQWALAIDAATPVASMRTDLLAANDLAAPETWEQVIALAKKGKVAAPAIPIDLLMNFYTFCIAEGEEPFDGDVVVSEATGTRALDTMKELYTALAPGFFNMNPILVAEVMSNTDDYYYCPFAYGYSNYSRKQYSKNILTYADVVTFGNKPLRTTLGGTGIAVAAESLHKSIAAAFAQFVCSPGWQASEYILSGGQPGYAFGYQDPLNNQVCNRFFTNTKATLDNAYLRPRYHGYLQFQEEGGFYIQEFLKGRIQSASLVLNKLNLLYTESLQKSDKNLCNNSR</sequence>
<gene>
    <name evidence="3" type="ORF">NIASO_19965</name>
</gene>
<organism evidence="3 4">
    <name type="scientific">Niabella soli DSM 19437</name>
    <dbReference type="NCBI Taxonomy" id="929713"/>
    <lineage>
        <taxon>Bacteria</taxon>
        <taxon>Pseudomonadati</taxon>
        <taxon>Bacteroidota</taxon>
        <taxon>Chitinophagia</taxon>
        <taxon>Chitinophagales</taxon>
        <taxon>Chitinophagaceae</taxon>
        <taxon>Niabella</taxon>
    </lineage>
</organism>
<reference evidence="3 4" key="1">
    <citation type="submission" date="2013-12" db="EMBL/GenBank/DDBJ databases">
        <authorList>
            <consortium name="DOE Joint Genome Institute"/>
            <person name="Eisen J."/>
            <person name="Huntemann M."/>
            <person name="Han J."/>
            <person name="Chen A."/>
            <person name="Kyrpides N."/>
            <person name="Mavromatis K."/>
            <person name="Markowitz V."/>
            <person name="Palaniappan K."/>
            <person name="Ivanova N."/>
            <person name="Schaumberg A."/>
            <person name="Pati A."/>
            <person name="Liolios K."/>
            <person name="Nordberg H.P."/>
            <person name="Cantor M.N."/>
            <person name="Hua S.X."/>
            <person name="Woyke T."/>
        </authorList>
    </citation>
    <scope>NUCLEOTIDE SEQUENCE [LARGE SCALE GENOMIC DNA]</scope>
    <source>
        <strain evidence="4">DSM 19437</strain>
    </source>
</reference>
<dbReference type="Proteomes" id="UP000003586">
    <property type="component" value="Chromosome"/>
</dbReference>
<dbReference type="Pfam" id="PF01547">
    <property type="entry name" value="SBP_bac_1"/>
    <property type="match status" value="1"/>
</dbReference>
<evidence type="ECO:0000256" key="1">
    <source>
        <dbReference type="ARBA" id="ARBA00004418"/>
    </source>
</evidence>
<evidence type="ECO:0000313" key="4">
    <source>
        <dbReference type="Proteomes" id="UP000003586"/>
    </source>
</evidence>
<dbReference type="PANTHER" id="PTHR43649">
    <property type="entry name" value="ARABINOSE-BINDING PROTEIN-RELATED"/>
    <property type="match status" value="1"/>
</dbReference>
<evidence type="ECO:0000256" key="2">
    <source>
        <dbReference type="ARBA" id="ARBA00008520"/>
    </source>
</evidence>
<dbReference type="AlphaFoldDB" id="W0F5T4"/>
<dbReference type="eggNOG" id="COG1653">
    <property type="taxonomic scope" value="Bacteria"/>
</dbReference>
<dbReference type="GO" id="GO:0042597">
    <property type="term" value="C:periplasmic space"/>
    <property type="evidence" value="ECO:0007669"/>
    <property type="project" value="UniProtKB-SubCell"/>
</dbReference>
<dbReference type="PANTHER" id="PTHR43649:SF12">
    <property type="entry name" value="DIACETYLCHITOBIOSE BINDING PROTEIN DASA"/>
    <property type="match status" value="1"/>
</dbReference>
<proteinExistence type="inferred from homology"/>
<name>W0F5T4_9BACT</name>
<dbReference type="InterPro" id="IPR006059">
    <property type="entry name" value="SBP"/>
</dbReference>
<dbReference type="HOGENOM" id="CLU_059918_0_0_10"/>
<dbReference type="RefSeq" id="WP_008588540.1">
    <property type="nucleotide sequence ID" value="NZ_CP007035.1"/>
</dbReference>
<protein>
    <submittedName>
        <fullName evidence="3">ABC transporter substrate-binding protein</fullName>
    </submittedName>
</protein>
<dbReference type="STRING" id="929713.NIASO_19965"/>
<evidence type="ECO:0000313" key="3">
    <source>
        <dbReference type="EMBL" id="AHF16834.1"/>
    </source>
</evidence>
<dbReference type="OrthoDB" id="9811622at2"/>
<keyword evidence="4" id="KW-1185">Reference proteome</keyword>
<comment type="subcellular location">
    <subcellularLocation>
        <location evidence="1">Periplasm</location>
    </subcellularLocation>
</comment>
<dbReference type="SUPFAM" id="SSF53850">
    <property type="entry name" value="Periplasmic binding protein-like II"/>
    <property type="match status" value="1"/>
</dbReference>